<proteinExistence type="predicted"/>
<name>A0A151WU16_9HYME</name>
<sequence>MTAERDSERKRGERGRKRAGWTSLFANLSESHVRWCAHPRARTEKERKRERKRREERAYACVCRALCTCIARWSAMADRPQLAKSALSYVQCENERGYRLHAKESAMRFINSLCDPHIEVDSSGFYEDGTSVSAIYFLF</sequence>
<evidence type="ECO:0000313" key="2">
    <source>
        <dbReference type="Proteomes" id="UP000075809"/>
    </source>
</evidence>
<reference evidence="1 2" key="1">
    <citation type="submission" date="2015-09" db="EMBL/GenBank/DDBJ databases">
        <title>Trachymyrmex zeteki WGS genome.</title>
        <authorList>
            <person name="Nygaard S."/>
            <person name="Hu H."/>
            <person name="Boomsma J."/>
            <person name="Zhang G."/>
        </authorList>
    </citation>
    <scope>NUCLEOTIDE SEQUENCE [LARGE SCALE GENOMIC DNA]</scope>
    <source>
        <strain evidence="1">Tzet28-1</strain>
        <tissue evidence="1">Whole body</tissue>
    </source>
</reference>
<dbReference type="EMBL" id="KQ982757">
    <property type="protein sequence ID" value="KYQ51125.1"/>
    <property type="molecule type" value="Genomic_DNA"/>
</dbReference>
<accession>A0A151WU16</accession>
<dbReference type="AlphaFoldDB" id="A0A151WU16"/>
<organism evidence="1 2">
    <name type="scientific">Mycetomoellerius zeteki</name>
    <dbReference type="NCBI Taxonomy" id="64791"/>
    <lineage>
        <taxon>Eukaryota</taxon>
        <taxon>Metazoa</taxon>
        <taxon>Ecdysozoa</taxon>
        <taxon>Arthropoda</taxon>
        <taxon>Hexapoda</taxon>
        <taxon>Insecta</taxon>
        <taxon>Pterygota</taxon>
        <taxon>Neoptera</taxon>
        <taxon>Endopterygota</taxon>
        <taxon>Hymenoptera</taxon>
        <taxon>Apocrita</taxon>
        <taxon>Aculeata</taxon>
        <taxon>Formicoidea</taxon>
        <taxon>Formicidae</taxon>
        <taxon>Myrmicinae</taxon>
        <taxon>Mycetomoellerius</taxon>
    </lineage>
</organism>
<dbReference type="Proteomes" id="UP000075809">
    <property type="component" value="Unassembled WGS sequence"/>
</dbReference>
<keyword evidence="2" id="KW-1185">Reference proteome</keyword>
<evidence type="ECO:0000313" key="1">
    <source>
        <dbReference type="EMBL" id="KYQ51125.1"/>
    </source>
</evidence>
<gene>
    <name evidence="1" type="ORF">ALC60_09772</name>
</gene>
<protein>
    <submittedName>
        <fullName evidence="1">Uncharacterized protein</fullName>
    </submittedName>
</protein>